<dbReference type="Proteomes" id="UP001470230">
    <property type="component" value="Unassembled WGS sequence"/>
</dbReference>
<comment type="caution">
    <text evidence="1">The sequence shown here is derived from an EMBL/GenBank/DDBJ whole genome shotgun (WGS) entry which is preliminary data.</text>
</comment>
<evidence type="ECO:0000313" key="2">
    <source>
        <dbReference type="Proteomes" id="UP001470230"/>
    </source>
</evidence>
<name>A0ABR2L468_9EUKA</name>
<protein>
    <recommendedName>
        <fullName evidence="3">BACK domain-containing protein</fullName>
    </recommendedName>
</protein>
<evidence type="ECO:0000313" key="1">
    <source>
        <dbReference type="EMBL" id="KAK8898155.1"/>
    </source>
</evidence>
<organism evidence="1 2">
    <name type="scientific">Tritrichomonas musculus</name>
    <dbReference type="NCBI Taxonomy" id="1915356"/>
    <lineage>
        <taxon>Eukaryota</taxon>
        <taxon>Metamonada</taxon>
        <taxon>Parabasalia</taxon>
        <taxon>Tritrichomonadida</taxon>
        <taxon>Tritrichomonadidae</taxon>
        <taxon>Tritrichomonas</taxon>
    </lineage>
</organism>
<evidence type="ECO:0008006" key="3">
    <source>
        <dbReference type="Google" id="ProtNLM"/>
    </source>
</evidence>
<sequence>MEFQIPNECNSIISFFEYKNKKYPIKYEFFRIYLSNYPKKGNDDTIPLIDTNSYNDIDLTEESINSFINCVQHENIMITNDNLVQLNYLAKKYSFFPLINKTNEYISKYGTEFLLIFISKHQGDHHFKSKAYEDIIEENFFDCIKSERLLDIKINILYRIFRQYTIQHGQFVNSKILDFLFKCLNTFKIEASPFFEFVQFNEETKSYLDQLMCKGREGIFDIKFLNQSVIYYLHEKSSQMADYRKYHVGDILHSMRDLSDDKSWLECDGKCLNEDEHAQLYKLINSTPDEGKWHHHSILNKEEKYESRFCCATDGEYFVFIEIGKDFKAIVIYSTKNIDNENWKSDEIYLPDGYEIGEYMPICLHYFNGEFVITAQIENNNSNSIYILHAKKPDEQWMPHLIQIKDLPKFECRLFNCCFLNNMYVISLYILKCGDVENGFVFLYGPSFSSLKINKKFCCKSEKYHLPQIAYGDGQWAICMTCNNISNKIEETLIYVSDDLYSLSPDCRNKKVLFKWMNRDENHFLPLQFVYGNGQWVLIGQHCKGSDKETRVVYFDKSPLWSSTEIRFEGFDIEVHHTLYYCNAFYFLATNKSDNTVYLFYSTGKNLQKENWKMIQVCNRDIEPHNGGSFKYNQHSLSCNEQRNILFAVVRKCCEDSKFVAALYTPGSSHRLPMISPGDGIKAYIKSSEYLH</sequence>
<accession>A0ABR2L468</accession>
<reference evidence="1 2" key="1">
    <citation type="submission" date="2024-04" db="EMBL/GenBank/DDBJ databases">
        <title>Tritrichomonas musculus Genome.</title>
        <authorList>
            <person name="Alves-Ferreira E."/>
            <person name="Grigg M."/>
            <person name="Lorenzi H."/>
            <person name="Galac M."/>
        </authorList>
    </citation>
    <scope>NUCLEOTIDE SEQUENCE [LARGE SCALE GENOMIC DNA]</scope>
    <source>
        <strain evidence="1 2">EAF2021</strain>
    </source>
</reference>
<dbReference type="EMBL" id="JAPFFF010000001">
    <property type="protein sequence ID" value="KAK8898155.1"/>
    <property type="molecule type" value="Genomic_DNA"/>
</dbReference>
<keyword evidence="2" id="KW-1185">Reference proteome</keyword>
<proteinExistence type="predicted"/>
<gene>
    <name evidence="1" type="ORF">M9Y10_000426</name>
</gene>